<evidence type="ECO:0000256" key="1">
    <source>
        <dbReference type="ARBA" id="ARBA00022857"/>
    </source>
</evidence>
<dbReference type="Gene3D" id="3.90.25.10">
    <property type="entry name" value="UDP-galactose 4-epimerase, domain 1"/>
    <property type="match status" value="1"/>
</dbReference>
<dbReference type="PANTHER" id="PTHR47706">
    <property type="entry name" value="NMRA-LIKE FAMILY PROTEIN"/>
    <property type="match status" value="1"/>
</dbReference>
<dbReference type="Proteomes" id="UP001147782">
    <property type="component" value="Unassembled WGS sequence"/>
</dbReference>
<reference evidence="4" key="2">
    <citation type="journal article" date="2023" name="IMA Fungus">
        <title>Comparative genomic study of the Penicillium genus elucidates a diverse pangenome and 15 lateral gene transfer events.</title>
        <authorList>
            <person name="Petersen C."/>
            <person name="Sorensen T."/>
            <person name="Nielsen M.R."/>
            <person name="Sondergaard T.E."/>
            <person name="Sorensen J.L."/>
            <person name="Fitzpatrick D.A."/>
            <person name="Frisvad J.C."/>
            <person name="Nielsen K.L."/>
        </authorList>
    </citation>
    <scope>NUCLEOTIDE SEQUENCE</scope>
    <source>
        <strain evidence="4">IBT 29864</strain>
    </source>
</reference>
<dbReference type="RefSeq" id="XP_056559700.1">
    <property type="nucleotide sequence ID" value="XM_056692971.1"/>
</dbReference>
<evidence type="ECO:0000313" key="5">
    <source>
        <dbReference type="Proteomes" id="UP001147782"/>
    </source>
</evidence>
<dbReference type="SUPFAM" id="SSF51735">
    <property type="entry name" value="NAD(P)-binding Rossmann-fold domains"/>
    <property type="match status" value="1"/>
</dbReference>
<reference evidence="4" key="1">
    <citation type="submission" date="2022-11" db="EMBL/GenBank/DDBJ databases">
        <authorList>
            <person name="Petersen C."/>
        </authorList>
    </citation>
    <scope>NUCLEOTIDE SEQUENCE</scope>
    <source>
        <strain evidence="4">IBT 29864</strain>
    </source>
</reference>
<dbReference type="InterPro" id="IPR045312">
    <property type="entry name" value="PCBER-like"/>
</dbReference>
<dbReference type="OrthoDB" id="5283654at2759"/>
<feature type="domain" description="NmrA-like" evidence="3">
    <location>
        <begin position="7"/>
        <end position="275"/>
    </location>
</feature>
<dbReference type="InterPro" id="IPR008030">
    <property type="entry name" value="NmrA-like"/>
</dbReference>
<comment type="caution">
    <text evidence="4">The sequence shown here is derived from an EMBL/GenBank/DDBJ whole genome shotgun (WGS) entry which is preliminary data.</text>
</comment>
<dbReference type="InterPro" id="IPR051609">
    <property type="entry name" value="NmrA/Isoflavone_reductase-like"/>
</dbReference>
<keyword evidence="5" id="KW-1185">Reference proteome</keyword>
<dbReference type="CDD" id="cd05259">
    <property type="entry name" value="PCBER_SDR_a"/>
    <property type="match status" value="1"/>
</dbReference>
<sequence length="312" mass="33625">MASLPGILVIGAGELGLQVLRCLAAHPRHTPGTVAVLLRPASINSSYPAKQTEIETLRGLGFDLVPGDIVEDSGESLASVFAHYGTVIGCTGFVSGQGIQLKVARAVLAANVSRFVPWQFGVDYDAIGRGSPQDLFDEQLDVRDLLRSQRQTRWAIISTGMFTSFLFEPSFGVVDLENAIVCALGSLENQVTVTTPEDIGRITAEIVLGEESDALFADRPIFVGGDTVSYEDVARIVESLVQKPVKRNVITVEDALAALAKDPDNGLLKYQAVFGQGRGVAWDMDKTWNRQRGMSITTAKEWATANLLSMIS</sequence>
<keyword evidence="1" id="KW-0521">NADP</keyword>
<gene>
    <name evidence="4" type="ORF">N7496_000040</name>
</gene>
<accession>A0A9X0B5P9</accession>
<evidence type="ECO:0000256" key="2">
    <source>
        <dbReference type="ARBA" id="ARBA00023002"/>
    </source>
</evidence>
<dbReference type="GeneID" id="81432148"/>
<dbReference type="Gene3D" id="3.40.50.720">
    <property type="entry name" value="NAD(P)-binding Rossmann-like Domain"/>
    <property type="match status" value="1"/>
</dbReference>
<protein>
    <recommendedName>
        <fullName evidence="3">NmrA-like domain-containing protein</fullName>
    </recommendedName>
</protein>
<keyword evidence="2" id="KW-0560">Oxidoreductase</keyword>
<organism evidence="4 5">
    <name type="scientific">Penicillium cataractarum</name>
    <dbReference type="NCBI Taxonomy" id="2100454"/>
    <lineage>
        <taxon>Eukaryota</taxon>
        <taxon>Fungi</taxon>
        <taxon>Dikarya</taxon>
        <taxon>Ascomycota</taxon>
        <taxon>Pezizomycotina</taxon>
        <taxon>Eurotiomycetes</taxon>
        <taxon>Eurotiomycetidae</taxon>
        <taxon>Eurotiales</taxon>
        <taxon>Aspergillaceae</taxon>
        <taxon>Penicillium</taxon>
    </lineage>
</organism>
<dbReference type="EMBL" id="JAPZBS010000001">
    <property type="protein sequence ID" value="KAJ5388972.1"/>
    <property type="molecule type" value="Genomic_DNA"/>
</dbReference>
<dbReference type="AlphaFoldDB" id="A0A9X0B5P9"/>
<dbReference type="PANTHER" id="PTHR47706:SF6">
    <property type="entry name" value="NMRA-LIKE FAMILY PROTEIN (AFU_ORTHOLOGUE AFUA_6G00280)"/>
    <property type="match status" value="1"/>
</dbReference>
<dbReference type="Pfam" id="PF05368">
    <property type="entry name" value="NmrA"/>
    <property type="match status" value="1"/>
</dbReference>
<proteinExistence type="predicted"/>
<evidence type="ECO:0000259" key="3">
    <source>
        <dbReference type="Pfam" id="PF05368"/>
    </source>
</evidence>
<evidence type="ECO:0000313" key="4">
    <source>
        <dbReference type="EMBL" id="KAJ5388972.1"/>
    </source>
</evidence>
<dbReference type="InterPro" id="IPR036291">
    <property type="entry name" value="NAD(P)-bd_dom_sf"/>
</dbReference>
<dbReference type="GO" id="GO:0016491">
    <property type="term" value="F:oxidoreductase activity"/>
    <property type="evidence" value="ECO:0007669"/>
    <property type="project" value="UniProtKB-KW"/>
</dbReference>
<name>A0A9X0B5P9_9EURO</name>